<protein>
    <submittedName>
        <fullName evidence="1">Uncharacterized protein</fullName>
    </submittedName>
</protein>
<geneLocation type="plasmid" evidence="1">
    <name>p12969-2</name>
</geneLocation>
<dbReference type="AlphaFoldDB" id="A0A1W6QXZ0"/>
<dbReference type="RefSeq" id="WP_054913828.1">
    <property type="nucleotide sequence ID" value="NZ_KY270855.1"/>
</dbReference>
<keyword evidence="1" id="KW-0614">Plasmid</keyword>
<reference evidence="1" key="1">
    <citation type="submission" date="2016-11" db="EMBL/GenBank/DDBJ databases">
        <title>The novel Pseudomonas putida plasmid p12969-2 harbors an In127-carrying multidrug-resistant region.</title>
        <authorList>
            <person name="Xu Y."/>
            <person name="Niu Y."/>
            <person name="Sun F."/>
            <person name="Yang Y."/>
            <person name="Luo W."/>
            <person name="Wang Z."/>
        </authorList>
    </citation>
    <scope>NUCLEOTIDE SEQUENCE</scope>
    <source>
        <strain evidence="1">12969</strain>
        <plasmid evidence="1">p12969-2</plasmid>
    </source>
</reference>
<gene>
    <name evidence="2" type="ORF">EFK07_05155</name>
</gene>
<reference evidence="2 3" key="2">
    <citation type="submission" date="2018-10" db="EMBL/GenBank/DDBJ databases">
        <title>An outbreak of IMP-63 producing strain in France.</title>
        <authorList>
            <person name="Bour M."/>
            <person name="Liapis E."/>
            <person name="Plesiat P."/>
        </authorList>
    </citation>
    <scope>NUCLEOTIDE SEQUENCE [LARGE SCALE GENOMIC DNA]</scope>
    <source>
        <strain evidence="2 3">12917</strain>
    </source>
</reference>
<dbReference type="EMBL" id="KY270855">
    <property type="protein sequence ID" value="ARO46356.1"/>
    <property type="molecule type" value="Genomic_DNA"/>
</dbReference>
<proteinExistence type="predicted"/>
<organism evidence="1">
    <name type="scientific">Pseudomonas putida</name>
    <name type="common">Arthrobacter siderocapsulatus</name>
    <dbReference type="NCBI Taxonomy" id="303"/>
    <lineage>
        <taxon>Bacteria</taxon>
        <taxon>Pseudomonadati</taxon>
        <taxon>Pseudomonadota</taxon>
        <taxon>Gammaproteobacteria</taxon>
        <taxon>Pseudomonadales</taxon>
        <taxon>Pseudomonadaceae</taxon>
        <taxon>Pseudomonas</taxon>
    </lineage>
</organism>
<evidence type="ECO:0000313" key="2">
    <source>
        <dbReference type="EMBL" id="RNF92920.1"/>
    </source>
</evidence>
<accession>A0A1W6QXZ0</accession>
<name>A0A1W6QXZ0_PSEPU</name>
<dbReference type="EMBL" id="RJAI01000007">
    <property type="protein sequence ID" value="RNF92920.1"/>
    <property type="molecule type" value="Genomic_DNA"/>
</dbReference>
<evidence type="ECO:0000313" key="1">
    <source>
        <dbReference type="EMBL" id="ARO46356.1"/>
    </source>
</evidence>
<evidence type="ECO:0000313" key="3">
    <source>
        <dbReference type="Proteomes" id="UP000278162"/>
    </source>
</evidence>
<dbReference type="Proteomes" id="UP000278162">
    <property type="component" value="Unassembled WGS sequence"/>
</dbReference>
<sequence length="104" mass="11637">MKRISLWSVDRDDTLHLDDEIGKLEEAYSVMTTANRALVEGDDLSLTRLGFDIDHIADLKNRHSEGKPGFPAYVMRNLQDTIQQLSGLKRGASDGRGARLVEPQ</sequence>